<evidence type="ECO:0000256" key="3">
    <source>
        <dbReference type="ARBA" id="ARBA00022723"/>
    </source>
</evidence>
<dbReference type="RefSeq" id="WP_100628006.1">
    <property type="nucleotide sequence ID" value="NZ_SMUW01000019.1"/>
</dbReference>
<keyword evidence="4" id="KW-0378">Hydrolase</keyword>
<dbReference type="GO" id="GO:0004540">
    <property type="term" value="F:RNA nuclease activity"/>
    <property type="evidence" value="ECO:0007669"/>
    <property type="project" value="TreeGrafter"/>
</dbReference>
<feature type="domain" description="PIN" evidence="6">
    <location>
        <begin position="4"/>
        <end position="122"/>
    </location>
</feature>
<organism evidence="7 8">
    <name type="scientific">Algoriphagus formosus</name>
    <dbReference type="NCBI Taxonomy" id="2007308"/>
    <lineage>
        <taxon>Bacteria</taxon>
        <taxon>Pseudomonadati</taxon>
        <taxon>Bacteroidota</taxon>
        <taxon>Cytophagia</taxon>
        <taxon>Cytophagales</taxon>
        <taxon>Cyclobacteriaceae</taxon>
        <taxon>Algoriphagus</taxon>
    </lineage>
</organism>
<name>A0A4R5VE85_9BACT</name>
<dbReference type="EMBL" id="SMUW01000019">
    <property type="protein sequence ID" value="TDK50486.1"/>
    <property type="molecule type" value="Genomic_DNA"/>
</dbReference>
<keyword evidence="8" id="KW-1185">Reference proteome</keyword>
<evidence type="ECO:0000256" key="4">
    <source>
        <dbReference type="ARBA" id="ARBA00022801"/>
    </source>
</evidence>
<sequence length="133" mass="15636">MNGVLIDTSVWISFFRGGNESIREEINRLLLENQVCICPPIYQEILQGVKDEFEFDRLRDLLDALIWLDIPYKDLAFRAANLFFSLRTKGISIRKSMDCQIAVFAIHFKVPIFEFDRDFELIQRGTDLKLYKP</sequence>
<dbReference type="Pfam" id="PF01850">
    <property type="entry name" value="PIN"/>
    <property type="match status" value="1"/>
</dbReference>
<dbReference type="InterPro" id="IPR002716">
    <property type="entry name" value="PIN_dom"/>
</dbReference>
<reference evidence="7 8" key="1">
    <citation type="submission" date="2019-03" db="EMBL/GenBank/DDBJ databases">
        <title>Algoriphagus aquimaris sp. nov., isolated form marine sediment in Pohang, Korea.</title>
        <authorList>
            <person name="Kim J."/>
            <person name="Yoon S.-H."/>
            <person name="Lee S.-S."/>
        </authorList>
    </citation>
    <scope>NUCLEOTIDE SEQUENCE [LARGE SCALE GENOMIC DNA]</scope>
    <source>
        <strain evidence="7 8">F21</strain>
    </source>
</reference>
<dbReference type="Proteomes" id="UP000295438">
    <property type="component" value="Unassembled WGS sequence"/>
</dbReference>
<protein>
    <submittedName>
        <fullName evidence="7">PIN domain nuclease</fullName>
    </submittedName>
</protein>
<evidence type="ECO:0000259" key="6">
    <source>
        <dbReference type="Pfam" id="PF01850"/>
    </source>
</evidence>
<keyword evidence="3" id="KW-0479">Metal-binding</keyword>
<dbReference type="PANTHER" id="PTHR42740:SF1">
    <property type="entry name" value="RIBONUCLEASE VAPC3"/>
    <property type="match status" value="1"/>
</dbReference>
<evidence type="ECO:0000256" key="5">
    <source>
        <dbReference type="ARBA" id="ARBA00022842"/>
    </source>
</evidence>
<dbReference type="AlphaFoldDB" id="A0A4R5VE85"/>
<dbReference type="Gene3D" id="3.40.50.1010">
    <property type="entry name" value="5'-nuclease"/>
    <property type="match status" value="1"/>
</dbReference>
<evidence type="ECO:0000256" key="2">
    <source>
        <dbReference type="ARBA" id="ARBA00022722"/>
    </source>
</evidence>
<dbReference type="SUPFAM" id="SSF88723">
    <property type="entry name" value="PIN domain-like"/>
    <property type="match status" value="1"/>
</dbReference>
<proteinExistence type="predicted"/>
<dbReference type="GO" id="GO:0046872">
    <property type="term" value="F:metal ion binding"/>
    <property type="evidence" value="ECO:0007669"/>
    <property type="project" value="UniProtKB-KW"/>
</dbReference>
<dbReference type="GO" id="GO:0016787">
    <property type="term" value="F:hydrolase activity"/>
    <property type="evidence" value="ECO:0007669"/>
    <property type="project" value="UniProtKB-KW"/>
</dbReference>
<dbReference type="CDD" id="cd18764">
    <property type="entry name" value="PIN_MtVapC3-like"/>
    <property type="match status" value="1"/>
</dbReference>
<dbReference type="InterPro" id="IPR029060">
    <property type="entry name" value="PIN-like_dom_sf"/>
</dbReference>
<evidence type="ECO:0000313" key="8">
    <source>
        <dbReference type="Proteomes" id="UP000295438"/>
    </source>
</evidence>
<gene>
    <name evidence="7" type="ORF">E1898_00945</name>
</gene>
<keyword evidence="1" id="KW-1277">Toxin-antitoxin system</keyword>
<dbReference type="InterPro" id="IPR051749">
    <property type="entry name" value="PINc/VapC_TA_RNase"/>
</dbReference>
<evidence type="ECO:0000313" key="7">
    <source>
        <dbReference type="EMBL" id="TDK50486.1"/>
    </source>
</evidence>
<evidence type="ECO:0000256" key="1">
    <source>
        <dbReference type="ARBA" id="ARBA00022649"/>
    </source>
</evidence>
<accession>A0A4R5VE85</accession>
<keyword evidence="2" id="KW-0540">Nuclease</keyword>
<keyword evidence="5" id="KW-0460">Magnesium</keyword>
<dbReference type="PANTHER" id="PTHR42740">
    <property type="entry name" value="RIBONUCLEASE VAPC3"/>
    <property type="match status" value="1"/>
</dbReference>
<comment type="caution">
    <text evidence="7">The sequence shown here is derived from an EMBL/GenBank/DDBJ whole genome shotgun (WGS) entry which is preliminary data.</text>
</comment>